<dbReference type="RefSeq" id="XP_073561326.1">
    <property type="nucleotide sequence ID" value="XM_073700486.1"/>
</dbReference>
<evidence type="ECO:0000256" key="1">
    <source>
        <dbReference type="SAM" id="MobiDB-lite"/>
    </source>
</evidence>
<evidence type="ECO:0000313" key="2">
    <source>
        <dbReference type="EMBL" id="TFB05125.1"/>
    </source>
</evidence>
<reference evidence="2 3" key="1">
    <citation type="submission" date="2018-01" db="EMBL/GenBank/DDBJ databases">
        <title>Genome characterization of the sugarcane-associated fungus Trichoderma ghanense CCMA-1212 and their application in lignocelulose bioconversion.</title>
        <authorList>
            <person name="Steindorff A.S."/>
            <person name="Mendes T.D."/>
            <person name="Vilela E.S.D."/>
            <person name="Rodrigues D.S."/>
            <person name="Formighieri E.F."/>
            <person name="Melo I.S."/>
            <person name="Favaro L.C.L."/>
        </authorList>
    </citation>
    <scope>NUCLEOTIDE SEQUENCE [LARGE SCALE GENOMIC DNA]</scope>
    <source>
        <strain evidence="2 3">CCMA-1212</strain>
    </source>
</reference>
<accession>A0ABY2HCR2</accession>
<sequence>MRNFSLPRPQPAISLVTEIQFGIKLEFRAPPVAASHPWPGLSDRDRSLYYFALALQRSGLQAAFLLDKEEETKAEGENVTLGKDSFNDTGKDIKNEDAPGAEDSQPAQVPDKYIVKTKHNPDMFIMNPQSSTPWIKAGAKDNPLLRYWLLRAGAENKSEAQRQGSHLNWHPMELSSPMLRESEANNLFPGINTAVYEIWTAHPAKLNTHYACGLHVQVGPAVVPSLGIIASLSQGLTQGFQRQDRGNTNRETQAPRPTLTTLQAQRVATLVVVLEDKLLFHLCHPSRRRVHHQLSSASGLAHAPNAPACPSAEANLPTNVLTGSGPVERAIKHLWTAADIDQVQQLLSLHPRTRDKSRTTALRITAHAHEDDGVTHAIEFCHAQAVFSQSFVDNWTRLVLTVCKAAFLPAERFKLLETARTAARAEDAWKTLLRVLNDFAPVNWHARSSEQFWVGYLAVQDRK</sequence>
<proteinExistence type="predicted"/>
<dbReference type="PANTHER" id="PTHR36847">
    <property type="entry name" value="AMIDOLIGASE ENZYME"/>
    <property type="match status" value="1"/>
</dbReference>
<protein>
    <submittedName>
        <fullName evidence="2">Uncharacterized protein</fullName>
    </submittedName>
</protein>
<feature type="region of interest" description="Disordered" evidence="1">
    <location>
        <begin position="73"/>
        <end position="109"/>
    </location>
</feature>
<organism evidence="2 3">
    <name type="scientific">Trichoderma ghanense</name>
    <dbReference type="NCBI Taxonomy" id="65468"/>
    <lineage>
        <taxon>Eukaryota</taxon>
        <taxon>Fungi</taxon>
        <taxon>Dikarya</taxon>
        <taxon>Ascomycota</taxon>
        <taxon>Pezizomycotina</taxon>
        <taxon>Sordariomycetes</taxon>
        <taxon>Hypocreomycetidae</taxon>
        <taxon>Hypocreales</taxon>
        <taxon>Hypocreaceae</taxon>
        <taxon>Trichoderma</taxon>
    </lineage>
</organism>
<name>A0ABY2HCR2_9HYPO</name>
<dbReference type="PANTHER" id="PTHR36847:SF1">
    <property type="entry name" value="AMIDOLIGASE ENZYME"/>
    <property type="match status" value="1"/>
</dbReference>
<dbReference type="EMBL" id="PPTA01000003">
    <property type="protein sequence ID" value="TFB05125.1"/>
    <property type="molecule type" value="Genomic_DNA"/>
</dbReference>
<keyword evidence="3" id="KW-1185">Reference proteome</keyword>
<evidence type="ECO:0000313" key="3">
    <source>
        <dbReference type="Proteomes" id="UP001642720"/>
    </source>
</evidence>
<feature type="compositionally biased region" description="Basic and acidic residues" evidence="1">
    <location>
        <begin position="85"/>
        <end position="97"/>
    </location>
</feature>
<comment type="caution">
    <text evidence="2">The sequence shown here is derived from an EMBL/GenBank/DDBJ whole genome shotgun (WGS) entry which is preliminary data.</text>
</comment>
<dbReference type="GeneID" id="300574936"/>
<dbReference type="Proteomes" id="UP001642720">
    <property type="component" value="Unassembled WGS sequence"/>
</dbReference>
<gene>
    <name evidence="2" type="ORF">CCMA1212_003127</name>
</gene>